<dbReference type="AlphaFoldDB" id="A0A226XCZ7"/>
<comment type="caution">
    <text evidence="1">The sequence shown here is derived from an EMBL/GenBank/DDBJ whole genome shotgun (WGS) entry which is preliminary data.</text>
</comment>
<dbReference type="Proteomes" id="UP000214720">
    <property type="component" value="Unassembled WGS sequence"/>
</dbReference>
<reference evidence="2" key="1">
    <citation type="submission" date="2017-01" db="EMBL/GenBank/DDBJ databases">
        <title>Genome Analysis of Deinococcus marmoris KOPRI26562.</title>
        <authorList>
            <person name="Kim J.H."/>
            <person name="Oh H.-M."/>
        </authorList>
    </citation>
    <scope>NUCLEOTIDE SEQUENCE [LARGE SCALE GENOMIC DNA]</scope>
    <source>
        <strain evidence="2">PAMC 26633</strain>
    </source>
</reference>
<dbReference type="EMBL" id="MTHB01000008">
    <property type="protein sequence ID" value="OXC80718.1"/>
    <property type="molecule type" value="Genomic_DNA"/>
</dbReference>
<protein>
    <submittedName>
        <fullName evidence="1">Uncharacterized protein</fullName>
    </submittedName>
</protein>
<evidence type="ECO:0000313" key="1">
    <source>
        <dbReference type="EMBL" id="OXC80718.1"/>
    </source>
</evidence>
<accession>A0A226XCZ7</accession>
<name>A0A226XCZ7_CABSO</name>
<sequence length="57" mass="5893">MGLPKQLENILDICGGYAYPVVSHGNGNVCRVCWCATIGKSAFATTMMAGGEVSKAA</sequence>
<organism evidence="1 2">
    <name type="scientific">Caballeronia sordidicola</name>
    <name type="common">Burkholderia sordidicola</name>
    <dbReference type="NCBI Taxonomy" id="196367"/>
    <lineage>
        <taxon>Bacteria</taxon>
        <taxon>Pseudomonadati</taxon>
        <taxon>Pseudomonadota</taxon>
        <taxon>Betaproteobacteria</taxon>
        <taxon>Burkholderiales</taxon>
        <taxon>Burkholderiaceae</taxon>
        <taxon>Caballeronia</taxon>
    </lineage>
</organism>
<evidence type="ECO:0000313" key="2">
    <source>
        <dbReference type="Proteomes" id="UP000214720"/>
    </source>
</evidence>
<gene>
    <name evidence="1" type="ORF">BSU04_00315</name>
</gene>
<proteinExistence type="predicted"/>